<keyword evidence="3" id="KW-1185">Reference proteome</keyword>
<protein>
    <submittedName>
        <fullName evidence="2">MarR family winged helix-turn-helix transcriptional regulator</fullName>
    </submittedName>
</protein>
<dbReference type="InterPro" id="IPR036388">
    <property type="entry name" value="WH-like_DNA-bd_sf"/>
</dbReference>
<dbReference type="InterPro" id="IPR000835">
    <property type="entry name" value="HTH_MarR-typ"/>
</dbReference>
<dbReference type="SUPFAM" id="SSF46785">
    <property type="entry name" value="Winged helix' DNA-binding domain"/>
    <property type="match status" value="1"/>
</dbReference>
<feature type="domain" description="HTH marR-type" evidence="1">
    <location>
        <begin position="3"/>
        <end position="146"/>
    </location>
</feature>
<dbReference type="SMART" id="SM00347">
    <property type="entry name" value="HTH_MARR"/>
    <property type="match status" value="1"/>
</dbReference>
<dbReference type="Proteomes" id="UP001501581">
    <property type="component" value="Unassembled WGS sequence"/>
</dbReference>
<dbReference type="RefSeq" id="WP_343992718.1">
    <property type="nucleotide sequence ID" value="NZ_BAAALG010000005.1"/>
</dbReference>
<gene>
    <name evidence="2" type="ORF">GCM10009668_13860</name>
</gene>
<sequence length="161" mass="18403">MQRDELPLDVENALDAIEFEGMLMGRQMSPQNHPEHTVLSLDRSAYTLMSRIEIDGPLSIPQMTAAFALDASTLNRQTAAMMRKDLIRRIPDPDGGIARKFELTPHGLELLNGDRDIKRRGLRTILQEWSGDDVTTFAALLHRFNSDVERREGRPWPRPER</sequence>
<evidence type="ECO:0000313" key="2">
    <source>
        <dbReference type="EMBL" id="GAA1097818.1"/>
    </source>
</evidence>
<accession>A0ABP4E8F9</accession>
<proteinExistence type="predicted"/>
<name>A0ABP4E8F9_9ACTN</name>
<comment type="caution">
    <text evidence="2">The sequence shown here is derived from an EMBL/GenBank/DDBJ whole genome shotgun (WGS) entry which is preliminary data.</text>
</comment>
<dbReference type="Gene3D" id="1.10.10.10">
    <property type="entry name" value="Winged helix-like DNA-binding domain superfamily/Winged helix DNA-binding domain"/>
    <property type="match status" value="1"/>
</dbReference>
<dbReference type="EMBL" id="BAAALG010000005">
    <property type="protein sequence ID" value="GAA1097818.1"/>
    <property type="molecule type" value="Genomic_DNA"/>
</dbReference>
<evidence type="ECO:0000313" key="3">
    <source>
        <dbReference type="Proteomes" id="UP001501581"/>
    </source>
</evidence>
<evidence type="ECO:0000259" key="1">
    <source>
        <dbReference type="PROSITE" id="PS50995"/>
    </source>
</evidence>
<reference evidence="3" key="1">
    <citation type="journal article" date="2019" name="Int. J. Syst. Evol. Microbiol.">
        <title>The Global Catalogue of Microorganisms (GCM) 10K type strain sequencing project: providing services to taxonomists for standard genome sequencing and annotation.</title>
        <authorList>
            <consortium name="The Broad Institute Genomics Platform"/>
            <consortium name="The Broad Institute Genome Sequencing Center for Infectious Disease"/>
            <person name="Wu L."/>
            <person name="Ma J."/>
        </authorList>
    </citation>
    <scope>NUCLEOTIDE SEQUENCE [LARGE SCALE GENOMIC DNA]</scope>
    <source>
        <strain evidence="3">JCM 13008</strain>
    </source>
</reference>
<organism evidence="2 3">
    <name type="scientific">Nocardioides dubius</name>
    <dbReference type="NCBI Taxonomy" id="317019"/>
    <lineage>
        <taxon>Bacteria</taxon>
        <taxon>Bacillati</taxon>
        <taxon>Actinomycetota</taxon>
        <taxon>Actinomycetes</taxon>
        <taxon>Propionibacteriales</taxon>
        <taxon>Nocardioidaceae</taxon>
        <taxon>Nocardioides</taxon>
    </lineage>
</organism>
<dbReference type="InterPro" id="IPR036390">
    <property type="entry name" value="WH_DNA-bd_sf"/>
</dbReference>
<dbReference type="PROSITE" id="PS50995">
    <property type="entry name" value="HTH_MARR_2"/>
    <property type="match status" value="1"/>
</dbReference>